<evidence type="ECO:0000313" key="14">
    <source>
        <dbReference type="Proteomes" id="UP000253507"/>
    </source>
</evidence>
<dbReference type="Pfam" id="PF02875">
    <property type="entry name" value="Mur_ligase_C"/>
    <property type="match status" value="1"/>
</dbReference>
<dbReference type="RefSeq" id="WP_114015269.1">
    <property type="nucleotide sequence ID" value="NZ_QOIM01000028.1"/>
</dbReference>
<evidence type="ECO:0000259" key="11">
    <source>
        <dbReference type="Pfam" id="PF02875"/>
    </source>
</evidence>
<feature type="binding site" evidence="7">
    <location>
        <position position="50"/>
    </location>
    <ligand>
        <name>UDP-N-acetyl-alpha-D-muramoyl-L-alanyl-D-glutamate</name>
        <dbReference type="ChEBI" id="CHEBI:83900"/>
    </ligand>
</feature>
<organism evidence="13 14">
    <name type="scientific">Streptomyces reniochalinae</name>
    <dbReference type="NCBI Taxonomy" id="2250578"/>
    <lineage>
        <taxon>Bacteria</taxon>
        <taxon>Bacillati</taxon>
        <taxon>Actinomycetota</taxon>
        <taxon>Actinomycetes</taxon>
        <taxon>Kitasatosporales</taxon>
        <taxon>Streptomycetaceae</taxon>
        <taxon>Streptomyces</taxon>
    </lineage>
</organism>
<feature type="binding site" evidence="7">
    <location>
        <position position="199"/>
    </location>
    <ligand>
        <name>UDP-N-acetyl-alpha-D-muramoyl-L-alanyl-D-glutamate</name>
        <dbReference type="ChEBI" id="CHEBI:83900"/>
    </ligand>
</feature>
<feature type="domain" description="Mur ligase C-terminal" evidence="11">
    <location>
        <begin position="350"/>
        <end position="478"/>
    </location>
</feature>
<comment type="subcellular location">
    <subcellularLocation>
        <location evidence="7 8">Cytoplasm</location>
    </subcellularLocation>
</comment>
<proteinExistence type="inferred from homology"/>
<dbReference type="InterPro" id="IPR036615">
    <property type="entry name" value="Mur_ligase_C_dom_sf"/>
</dbReference>
<dbReference type="GO" id="GO:0016881">
    <property type="term" value="F:acid-amino acid ligase activity"/>
    <property type="evidence" value="ECO:0007669"/>
    <property type="project" value="UniProtKB-UniRule"/>
</dbReference>
<evidence type="ECO:0000313" key="13">
    <source>
        <dbReference type="EMBL" id="RCG20393.1"/>
    </source>
</evidence>
<evidence type="ECO:0000256" key="6">
    <source>
        <dbReference type="ARBA" id="ARBA00023316"/>
    </source>
</evidence>
<feature type="compositionally biased region" description="Basic and acidic residues" evidence="9">
    <location>
        <begin position="528"/>
        <end position="542"/>
    </location>
</feature>
<dbReference type="InterPro" id="IPR013221">
    <property type="entry name" value="Mur_ligase_cen"/>
</dbReference>
<dbReference type="GO" id="GO:0009252">
    <property type="term" value="P:peptidoglycan biosynthetic process"/>
    <property type="evidence" value="ECO:0007669"/>
    <property type="project" value="UniProtKB-UniRule"/>
</dbReference>
<dbReference type="InterPro" id="IPR036565">
    <property type="entry name" value="Mur-like_cat_sf"/>
</dbReference>
<comment type="pathway">
    <text evidence="7 8">Cell wall biogenesis; peptidoglycan biosynthesis.</text>
</comment>
<keyword evidence="4 7" id="KW-0573">Peptidoglycan synthesis</keyword>
<feature type="domain" description="Mur ligase N-terminal catalytic" evidence="10">
    <location>
        <begin position="45"/>
        <end position="92"/>
    </location>
</feature>
<dbReference type="EMBL" id="QOIM01000028">
    <property type="protein sequence ID" value="RCG20393.1"/>
    <property type="molecule type" value="Genomic_DNA"/>
</dbReference>
<dbReference type="EC" id="6.3.2.-" evidence="7"/>
<dbReference type="Gene3D" id="3.40.1190.10">
    <property type="entry name" value="Mur-like, catalytic domain"/>
    <property type="match status" value="1"/>
</dbReference>
<dbReference type="Gene3D" id="3.40.1390.10">
    <property type="entry name" value="MurE/MurF, N-terminal domain"/>
    <property type="match status" value="1"/>
</dbReference>
<evidence type="ECO:0000256" key="3">
    <source>
        <dbReference type="ARBA" id="ARBA00022960"/>
    </source>
</evidence>
<dbReference type="GO" id="GO:0005524">
    <property type="term" value="F:ATP binding"/>
    <property type="evidence" value="ECO:0007669"/>
    <property type="project" value="UniProtKB-UniRule"/>
</dbReference>
<evidence type="ECO:0000256" key="4">
    <source>
        <dbReference type="ARBA" id="ARBA00022984"/>
    </source>
</evidence>
<dbReference type="GO" id="GO:0000287">
    <property type="term" value="F:magnesium ion binding"/>
    <property type="evidence" value="ECO:0007669"/>
    <property type="project" value="UniProtKB-UniRule"/>
</dbReference>
<comment type="cofactor">
    <cofactor evidence="7">
        <name>Mg(2+)</name>
        <dbReference type="ChEBI" id="CHEBI:18420"/>
    </cofactor>
</comment>
<dbReference type="Pfam" id="PF08245">
    <property type="entry name" value="Mur_ligase_M"/>
    <property type="match status" value="1"/>
</dbReference>
<comment type="function">
    <text evidence="7">Catalyzes the addition of an amino acid to the nucleotide precursor UDP-N-acetylmuramoyl-L-alanyl-D-glutamate (UMAG) in the biosynthesis of bacterial cell-wall peptidoglycan.</text>
</comment>
<evidence type="ECO:0000256" key="1">
    <source>
        <dbReference type="ARBA" id="ARBA00005898"/>
    </source>
</evidence>
<evidence type="ECO:0000256" key="9">
    <source>
        <dbReference type="SAM" id="MobiDB-lite"/>
    </source>
</evidence>
<comment type="PTM">
    <text evidence="7">Carboxylation is probably crucial for Mg(2+) binding and, consequently, for the gamma-phosphate positioning of ATP.</text>
</comment>
<evidence type="ECO:0000259" key="10">
    <source>
        <dbReference type="Pfam" id="PF01225"/>
    </source>
</evidence>
<dbReference type="OrthoDB" id="9800958at2"/>
<evidence type="ECO:0000256" key="5">
    <source>
        <dbReference type="ARBA" id="ARBA00023306"/>
    </source>
</evidence>
<dbReference type="GO" id="GO:0005737">
    <property type="term" value="C:cytoplasm"/>
    <property type="evidence" value="ECO:0007669"/>
    <property type="project" value="UniProtKB-SubCell"/>
</dbReference>
<feature type="region of interest" description="Disordered" evidence="9">
    <location>
        <begin position="32"/>
        <end position="51"/>
    </location>
</feature>
<keyword evidence="14" id="KW-1185">Reference proteome</keyword>
<dbReference type="SUPFAM" id="SSF53244">
    <property type="entry name" value="MurD-like peptide ligases, peptide-binding domain"/>
    <property type="match status" value="1"/>
</dbReference>
<comment type="similarity">
    <text evidence="1 7">Belongs to the MurCDEF family. MurE subfamily.</text>
</comment>
<comment type="caution">
    <text evidence="13">The sequence shown here is derived from an EMBL/GenBank/DDBJ whole genome shotgun (WGS) entry which is preliminary data.</text>
</comment>
<keyword evidence="6 7" id="KW-0961">Cell wall biogenesis/degradation</keyword>
<keyword evidence="5 7" id="KW-0131">Cell cycle</keyword>
<dbReference type="HAMAP" id="MF_00208">
    <property type="entry name" value="MurE"/>
    <property type="match status" value="1"/>
</dbReference>
<dbReference type="Pfam" id="PF01225">
    <property type="entry name" value="Mur_ligase"/>
    <property type="match status" value="1"/>
</dbReference>
<dbReference type="GO" id="GO:0008360">
    <property type="term" value="P:regulation of cell shape"/>
    <property type="evidence" value="ECO:0007669"/>
    <property type="project" value="UniProtKB-KW"/>
</dbReference>
<dbReference type="GO" id="GO:0071555">
    <property type="term" value="P:cell wall organization"/>
    <property type="evidence" value="ECO:0007669"/>
    <property type="project" value="UniProtKB-KW"/>
</dbReference>
<dbReference type="InterPro" id="IPR004101">
    <property type="entry name" value="Mur_ligase_C"/>
</dbReference>
<dbReference type="SUPFAM" id="SSF53623">
    <property type="entry name" value="MurD-like peptide ligases, catalytic domain"/>
    <property type="match status" value="1"/>
</dbReference>
<protein>
    <recommendedName>
        <fullName evidence="7">UDP-N-acetylmuramyl-tripeptide synthetase</fullName>
        <ecNumber evidence="7">6.3.2.-</ecNumber>
    </recommendedName>
    <alternativeName>
        <fullName evidence="7">UDP-MurNAc-tripeptide synthetase</fullName>
    </alternativeName>
</protein>
<dbReference type="AlphaFoldDB" id="A0A367EQZ9"/>
<evidence type="ECO:0000256" key="2">
    <source>
        <dbReference type="ARBA" id="ARBA00022618"/>
    </source>
</evidence>
<evidence type="ECO:0000256" key="7">
    <source>
        <dbReference type="HAMAP-Rule" id="MF_00208"/>
    </source>
</evidence>
<keyword evidence="3 7" id="KW-0133">Cell shape</keyword>
<feature type="binding site" evidence="7">
    <location>
        <position position="52"/>
    </location>
    <ligand>
        <name>UDP-N-acetyl-alpha-D-muramoyl-L-alanyl-D-glutamate</name>
        <dbReference type="ChEBI" id="CHEBI:83900"/>
    </ligand>
</feature>
<evidence type="ECO:0000256" key="8">
    <source>
        <dbReference type="RuleBase" id="RU004135"/>
    </source>
</evidence>
<dbReference type="PANTHER" id="PTHR23135:SF4">
    <property type="entry name" value="UDP-N-ACETYLMURAMOYL-L-ALANYL-D-GLUTAMATE--2,6-DIAMINOPIMELATE LIGASE MURE HOMOLOG, CHLOROPLASTIC"/>
    <property type="match status" value="1"/>
</dbReference>
<feature type="domain" description="Mur ligase central" evidence="12">
    <location>
        <begin position="127"/>
        <end position="327"/>
    </location>
</feature>
<dbReference type="SUPFAM" id="SSF63418">
    <property type="entry name" value="MurE/MurF N-terminal domain"/>
    <property type="match status" value="1"/>
</dbReference>
<accession>A0A367EQZ9</accession>
<dbReference type="PANTHER" id="PTHR23135">
    <property type="entry name" value="MUR LIGASE FAMILY MEMBER"/>
    <property type="match status" value="1"/>
</dbReference>
<sequence>MSSTSRRADGPGAVSMSLDALLHASRALAPEARLVGPPGSGRTGVHGVTLDSGDVEPGDLFAGLPGKLRHGADHAGEAAAAGAVALLSDRSVSCLPTLVVDHPRRVLGFLAARLYGDPSRALSVYGVTGTNGKTSTAHLLAAGLEAAGHRIGLAGSLETRVPDRSCRPAVRTTAEAPAVQRLLARTRQAGGTDAVLEVSSHALALSRVDGTRFRVAVFTNLSPDHLDLHGDLEQYYAAKASLFTPDRCAHAVVNVGDPHGRRLAAETRCPLTTFTSGPEPADWSAADIHADVDGTRFRLRGAGVDREVRLLLLGPHQADNVVAAAAALAAGGADVAAALRGMEQLASVPGRLERVDVGQPFLAFVDFAHNTGGQHRLLPFLRSLTRGRVIVVLGATGERDPEKRAALGDTAARDADLLIVTDESAHSEDPAELRTAVADGARRSGQAEVHVEPDRRDAFSLAVSAARPGDVLVVAGRGADQRQTSTRGSRPFDDRIALRAALLQHAAPRPSAERPPRQAVLDTSAPPTRDDDDPRPTVEDPA</sequence>
<keyword evidence="7" id="KW-0460">Magnesium</keyword>
<feature type="region of interest" description="Disordered" evidence="9">
    <location>
        <begin position="504"/>
        <end position="542"/>
    </location>
</feature>
<dbReference type="UniPathway" id="UPA00219"/>
<keyword evidence="7" id="KW-0547">Nucleotide-binding</keyword>
<keyword evidence="2 7" id="KW-0132">Cell division</keyword>
<dbReference type="InterPro" id="IPR035911">
    <property type="entry name" value="MurE/MurF_N"/>
</dbReference>
<feature type="binding site" evidence="7">
    <location>
        <begin position="129"/>
        <end position="135"/>
    </location>
    <ligand>
        <name>ATP</name>
        <dbReference type="ChEBI" id="CHEBI:30616"/>
    </ligand>
</feature>
<feature type="binding site" evidence="7">
    <location>
        <position position="207"/>
    </location>
    <ligand>
        <name>UDP-N-acetyl-alpha-D-muramoyl-L-alanyl-D-glutamate</name>
        <dbReference type="ChEBI" id="CHEBI:83900"/>
    </ligand>
</feature>
<keyword evidence="7" id="KW-0963">Cytoplasm</keyword>
<dbReference type="InterPro" id="IPR005761">
    <property type="entry name" value="UDP-N-AcMur-Glu-dNH2Pim_ligase"/>
</dbReference>
<dbReference type="Proteomes" id="UP000253507">
    <property type="component" value="Unassembled WGS sequence"/>
</dbReference>
<dbReference type="Gene3D" id="3.90.190.20">
    <property type="entry name" value="Mur ligase, C-terminal domain"/>
    <property type="match status" value="1"/>
</dbReference>
<reference evidence="13 14" key="1">
    <citation type="submission" date="2018-06" db="EMBL/GenBank/DDBJ databases">
        <title>Streptomyces reniochalinae sp. nov. and Streptomyces diacarnus sp. nov. from marine sponges.</title>
        <authorList>
            <person name="Li L."/>
        </authorList>
    </citation>
    <scope>NUCLEOTIDE SEQUENCE [LARGE SCALE GENOMIC DNA]</scope>
    <source>
        <strain evidence="13 14">LHW50302</strain>
    </source>
</reference>
<evidence type="ECO:0000259" key="12">
    <source>
        <dbReference type="Pfam" id="PF08245"/>
    </source>
</evidence>
<comment type="caution">
    <text evidence="7">Lacks conserved residue(s) required for the propagation of feature annotation.</text>
</comment>
<name>A0A367EQZ9_9ACTN</name>
<gene>
    <name evidence="7" type="primary">murE</name>
    <name evidence="13" type="ORF">DQ392_10530</name>
</gene>
<dbReference type="InterPro" id="IPR000713">
    <property type="entry name" value="Mur_ligase_N"/>
</dbReference>
<dbReference type="NCBIfam" id="TIGR01085">
    <property type="entry name" value="murE"/>
    <property type="match status" value="1"/>
</dbReference>
<keyword evidence="7" id="KW-0067">ATP-binding</keyword>
<dbReference type="GO" id="GO:0051301">
    <property type="term" value="P:cell division"/>
    <property type="evidence" value="ECO:0007669"/>
    <property type="project" value="UniProtKB-KW"/>
</dbReference>
<feature type="modified residue" description="N6-carboxylysine" evidence="7">
    <location>
        <position position="239"/>
    </location>
</feature>
<keyword evidence="7 13" id="KW-0436">Ligase</keyword>
<feature type="binding site" evidence="7">
    <location>
        <begin position="172"/>
        <end position="173"/>
    </location>
    <ligand>
        <name>UDP-N-acetyl-alpha-D-muramoyl-L-alanyl-D-glutamate</name>
        <dbReference type="ChEBI" id="CHEBI:83900"/>
    </ligand>
</feature>